<feature type="compositionally biased region" description="Basic and acidic residues" evidence="1">
    <location>
        <begin position="810"/>
        <end position="827"/>
    </location>
</feature>
<proteinExistence type="predicted"/>
<comment type="caution">
    <text evidence="2">The sequence shown here is derived from an EMBL/GenBank/DDBJ whole genome shotgun (WGS) entry which is preliminary data.</text>
</comment>
<accession>A0ABR3WIQ6</accession>
<dbReference type="Proteomes" id="UP001586593">
    <property type="component" value="Unassembled WGS sequence"/>
</dbReference>
<feature type="compositionally biased region" description="Low complexity" evidence="1">
    <location>
        <begin position="658"/>
        <end position="676"/>
    </location>
</feature>
<feature type="region of interest" description="Disordered" evidence="1">
    <location>
        <begin position="235"/>
        <end position="410"/>
    </location>
</feature>
<feature type="region of interest" description="Disordered" evidence="1">
    <location>
        <begin position="1"/>
        <end position="223"/>
    </location>
</feature>
<organism evidence="2 3">
    <name type="scientific">Phialemonium thermophilum</name>
    <dbReference type="NCBI Taxonomy" id="223376"/>
    <lineage>
        <taxon>Eukaryota</taxon>
        <taxon>Fungi</taxon>
        <taxon>Dikarya</taxon>
        <taxon>Ascomycota</taxon>
        <taxon>Pezizomycotina</taxon>
        <taxon>Sordariomycetes</taxon>
        <taxon>Sordariomycetidae</taxon>
        <taxon>Cephalothecales</taxon>
        <taxon>Cephalothecaceae</taxon>
        <taxon>Phialemonium</taxon>
    </lineage>
</organism>
<keyword evidence="3" id="KW-1185">Reference proteome</keyword>
<feature type="compositionally biased region" description="Basic and acidic residues" evidence="1">
    <location>
        <begin position="340"/>
        <end position="349"/>
    </location>
</feature>
<feature type="compositionally biased region" description="Basic and acidic residues" evidence="1">
    <location>
        <begin position="604"/>
        <end position="622"/>
    </location>
</feature>
<feature type="compositionally biased region" description="Polar residues" evidence="1">
    <location>
        <begin position="206"/>
        <end position="223"/>
    </location>
</feature>
<feature type="region of interest" description="Disordered" evidence="1">
    <location>
        <begin position="601"/>
        <end position="707"/>
    </location>
</feature>
<feature type="compositionally biased region" description="Basic and acidic residues" evidence="1">
    <location>
        <begin position="51"/>
        <end position="76"/>
    </location>
</feature>
<protein>
    <submittedName>
        <fullName evidence="2">Uncharacterized protein</fullName>
    </submittedName>
</protein>
<name>A0ABR3WIQ6_9PEZI</name>
<reference evidence="2 3" key="1">
    <citation type="journal article" date="2024" name="Commun. Biol.">
        <title>Comparative genomic analysis of thermophilic fungi reveals convergent evolutionary adaptations and gene losses.</title>
        <authorList>
            <person name="Steindorff A.S."/>
            <person name="Aguilar-Pontes M.V."/>
            <person name="Robinson A.J."/>
            <person name="Andreopoulos B."/>
            <person name="LaButti K."/>
            <person name="Kuo A."/>
            <person name="Mondo S."/>
            <person name="Riley R."/>
            <person name="Otillar R."/>
            <person name="Haridas S."/>
            <person name="Lipzen A."/>
            <person name="Grimwood J."/>
            <person name="Schmutz J."/>
            <person name="Clum A."/>
            <person name="Reid I.D."/>
            <person name="Moisan M.C."/>
            <person name="Butler G."/>
            <person name="Nguyen T.T.M."/>
            <person name="Dewar K."/>
            <person name="Conant G."/>
            <person name="Drula E."/>
            <person name="Henrissat B."/>
            <person name="Hansel C."/>
            <person name="Singer S."/>
            <person name="Hutchinson M.I."/>
            <person name="de Vries R.P."/>
            <person name="Natvig D.O."/>
            <person name="Powell A.J."/>
            <person name="Tsang A."/>
            <person name="Grigoriev I.V."/>
        </authorList>
    </citation>
    <scope>NUCLEOTIDE SEQUENCE [LARGE SCALE GENOMIC DNA]</scope>
    <source>
        <strain evidence="2 3">ATCC 24622</strain>
    </source>
</reference>
<evidence type="ECO:0000313" key="3">
    <source>
        <dbReference type="Proteomes" id="UP001586593"/>
    </source>
</evidence>
<evidence type="ECO:0000256" key="1">
    <source>
        <dbReference type="SAM" id="MobiDB-lite"/>
    </source>
</evidence>
<sequence>MQQNTLTLVPNPASMQRLVQRRTDAASVRPPMTSKQAKKLYKQATRQPRMSKAEQKRLEKEEQERIRKELEKEKQAARARQARERRKAKEMEALQEKKRKGLPTVTVRPSQDTISRFIRGNGTGRKRDAEGTELHLPSVIEERESTESAREPDQDENPQVKEQQDESQNLVTVAHVTTADQSQADGHRVNRQGPGQEVDERKKPFDTSTAAGDAETSLSTQKALDTSDAAVEVMNNSQILSESGAVQGVSSEPVPPPKVRSGQPPSHVLSKTMGPSLPPGSNSAPAPRPPPPCQPGSSGQSRANPLGEMRSSHLNIRPKLDSTTASPAKFLSASRPAQKITEKTQHHEMSCSAVPRFMAPNLATGKRIQTPPRFLPKRMQSMPNPRPGAPPQGQAELDRPCPGVTSTPPTSTQLFVLSHLDELFPSPSQEVRELFESGPPRRVASSSLVQPRKPTGQARTLLPQAALEPPPRRAEPKPTARATTHPATETRPRAASENGSSRTPVMGPPPPPNQVLSFDPLPFFSTQDLMLSSQDMRELEQPSETSFTALKSAIDKSDTFNDDMAAISRHSSSKRSPAITNTARFATEFAERTCVRHLPIQVENPDRSLGRSSETSHREPRKVPGRTVSCAPRAQSVLTSSHRSSGAQHNGQKATIGSAPSSAKSVVHSAKSKNSSPPSLPTAGPAAADADMTDPSPPKRRFFTSSNAEGVYLAIERSRRTFREEQRAREAARRVQECAERRLKEGEVQSLSTQGEMAGQHGEHLGEEELALLAEQLAEDMDQEYENPVSVVGPGIQGVLDRSSQTASKPPRDDQLRLKEDAVDAEGRVPNFSQETDYGDPDWVSEMAILVDSL</sequence>
<feature type="compositionally biased region" description="Basic and acidic residues" evidence="1">
    <location>
        <begin position="87"/>
        <end position="96"/>
    </location>
</feature>
<feature type="compositionally biased region" description="Basic and acidic residues" evidence="1">
    <location>
        <begin position="140"/>
        <end position="164"/>
    </location>
</feature>
<dbReference type="EMBL" id="JAZHXJ010000384">
    <property type="protein sequence ID" value="KAL1862711.1"/>
    <property type="molecule type" value="Genomic_DNA"/>
</dbReference>
<feature type="region of interest" description="Disordered" evidence="1">
    <location>
        <begin position="746"/>
        <end position="841"/>
    </location>
</feature>
<feature type="region of interest" description="Disordered" evidence="1">
    <location>
        <begin position="430"/>
        <end position="519"/>
    </location>
</feature>
<evidence type="ECO:0000313" key="2">
    <source>
        <dbReference type="EMBL" id="KAL1862711.1"/>
    </source>
</evidence>
<gene>
    <name evidence="2" type="ORF">VTK73DRAFT_6671</name>
</gene>
<feature type="compositionally biased region" description="Polar residues" evidence="1">
    <location>
        <begin position="636"/>
        <end position="655"/>
    </location>
</feature>